<feature type="domain" description="Malonyl-CoA decarboxylase C-terminal" evidence="2">
    <location>
        <begin position="174"/>
        <end position="419"/>
    </location>
</feature>
<proteinExistence type="predicted"/>
<dbReference type="InterPro" id="IPR042303">
    <property type="entry name" value="Malonyl_CoA_deC_C_sf"/>
</dbReference>
<dbReference type="RefSeq" id="WP_378385883.1">
    <property type="nucleotide sequence ID" value="NZ_JBHLWM010000003.1"/>
</dbReference>
<dbReference type="Pfam" id="PF17408">
    <property type="entry name" value="MCD_N"/>
    <property type="match status" value="1"/>
</dbReference>
<evidence type="ECO:0000259" key="3">
    <source>
        <dbReference type="Pfam" id="PF17408"/>
    </source>
</evidence>
<feature type="region of interest" description="Disordered" evidence="1">
    <location>
        <begin position="443"/>
        <end position="473"/>
    </location>
</feature>
<dbReference type="PANTHER" id="PTHR28641:SF1">
    <property type="entry name" value="MALONYL-COA DECARBOXYLASE, MITOCHONDRIAL"/>
    <property type="match status" value="1"/>
</dbReference>
<organism evidence="4 5">
    <name type="scientific">Rhodopseudomonas telluris</name>
    <dbReference type="NCBI Taxonomy" id="644215"/>
    <lineage>
        <taxon>Bacteria</taxon>
        <taxon>Pseudomonadati</taxon>
        <taxon>Pseudomonadota</taxon>
        <taxon>Alphaproteobacteria</taxon>
        <taxon>Hyphomicrobiales</taxon>
        <taxon>Nitrobacteraceae</taxon>
        <taxon>Rhodopseudomonas</taxon>
    </lineage>
</organism>
<evidence type="ECO:0000256" key="1">
    <source>
        <dbReference type="SAM" id="MobiDB-lite"/>
    </source>
</evidence>
<dbReference type="Proteomes" id="UP001589775">
    <property type="component" value="Unassembled WGS sequence"/>
</dbReference>
<evidence type="ECO:0000313" key="4">
    <source>
        <dbReference type="EMBL" id="MFC0240218.1"/>
    </source>
</evidence>
<comment type="caution">
    <text evidence="4">The sequence shown here is derived from an EMBL/GenBank/DDBJ whole genome shotgun (WGS) entry which is preliminary data.</text>
</comment>
<name>A0ABV6EPR8_9BRAD</name>
<dbReference type="EMBL" id="JBHLWM010000003">
    <property type="protein sequence ID" value="MFC0240218.1"/>
    <property type="molecule type" value="Genomic_DNA"/>
</dbReference>
<protein>
    <submittedName>
        <fullName evidence="4">Malonyl-CoA decarboxylase</fullName>
    </submittedName>
</protein>
<dbReference type="Pfam" id="PF05292">
    <property type="entry name" value="MCD"/>
    <property type="match status" value="1"/>
</dbReference>
<reference evidence="4 5" key="1">
    <citation type="submission" date="2024-09" db="EMBL/GenBank/DDBJ databases">
        <authorList>
            <person name="Sun Q."/>
            <person name="Mori K."/>
        </authorList>
    </citation>
    <scope>NUCLEOTIDE SEQUENCE [LARGE SCALE GENOMIC DNA]</scope>
    <source>
        <strain evidence="4 5">KCTC 23279</strain>
    </source>
</reference>
<gene>
    <name evidence="4" type="ORF">ACFFJ6_07050</name>
</gene>
<accession>A0ABV6EPR8</accession>
<evidence type="ECO:0000313" key="5">
    <source>
        <dbReference type="Proteomes" id="UP001589775"/>
    </source>
</evidence>
<dbReference type="InterPro" id="IPR038917">
    <property type="entry name" value="Malonyl_CoA_deC"/>
</dbReference>
<dbReference type="InterPro" id="IPR035372">
    <property type="entry name" value="MCD_N"/>
</dbReference>
<dbReference type="Gene3D" id="3.40.630.150">
    <property type="entry name" value="Malonyl-CoA decarboxylase, catalytic domain"/>
    <property type="match status" value="1"/>
</dbReference>
<feature type="domain" description="Malonyl-CoA decarboxylase N-terminal" evidence="3">
    <location>
        <begin position="87"/>
        <end position="171"/>
    </location>
</feature>
<dbReference type="PANTHER" id="PTHR28641">
    <property type="match status" value="1"/>
</dbReference>
<dbReference type="InterPro" id="IPR007956">
    <property type="entry name" value="Malonyl_CoA_deC_C"/>
</dbReference>
<dbReference type="Gene3D" id="1.20.140.90">
    <property type="entry name" value="Malonyl-CoA decarboxylase, oligemerization domain"/>
    <property type="match status" value="1"/>
</dbReference>
<dbReference type="InterPro" id="IPR038351">
    <property type="entry name" value="MCD_N_sf"/>
</dbReference>
<sequence>MPQATVDRASEFLGGLFTSLTERGRSLFKSNSNQPKTKEELIALGETLLSRRGEATGVALASTLLSGYDDADEQDQIGFLDALAEQFGPDLAELTEAVEAFHVSGASPDAAGRLLEAAEPRRQELIRRLNLAPGGTTSLVRMREAVLRHLGDHPQLKHVDADFVHLFTSWFNRGFLVLQRIDWNTPANILEKIIRYEQVHAIHNWDDLRARLAPPDRRCYGFFHPQLVDEPLIFVEVALTLERPGAIAPLLDLDRAPIAPKDATTAVFYSISNTQKGLAGISFGNFLIKQVVEEIKRELPNVQSFVTLSPVPGFAKWLARERADADSVLLDASARAALDVLDTPNWFDDQEAADHIRPLLLPLAAAYFLQAKNPRGLPLDPVARFHLGNGARLEALNFLGDRSPNGMRQSHGLMVNYLYALGEIEANHEAFAERAQIAAASAVRKQLPSKPLTSEPRKTNGKASAPLAIAPPA</sequence>
<evidence type="ECO:0000259" key="2">
    <source>
        <dbReference type="Pfam" id="PF05292"/>
    </source>
</evidence>
<keyword evidence="5" id="KW-1185">Reference proteome</keyword>